<protein>
    <recommendedName>
        <fullName evidence="2">Metal-sensing transcriptional repressor</fullName>
    </recommendedName>
</protein>
<dbReference type="CDD" id="cd10148">
    <property type="entry name" value="CsoR-like_DUF156"/>
    <property type="match status" value="1"/>
</dbReference>
<dbReference type="GO" id="GO:0003677">
    <property type="term" value="F:DNA binding"/>
    <property type="evidence" value="ECO:0007669"/>
    <property type="project" value="InterPro"/>
</dbReference>
<comment type="caution">
    <text evidence="1">The sequence shown here is derived from an EMBL/GenBank/DDBJ whole genome shotgun (WGS) entry which is preliminary data.</text>
</comment>
<dbReference type="InterPro" id="IPR038390">
    <property type="entry name" value="Metal_Tscrpt_repr_sf"/>
</dbReference>
<dbReference type="EMBL" id="JNSL01000006">
    <property type="protein sequence ID" value="KGA21460.1"/>
    <property type="molecule type" value="Genomic_DNA"/>
</dbReference>
<dbReference type="GO" id="GO:0006355">
    <property type="term" value="P:regulation of DNA-templated transcription"/>
    <property type="evidence" value="ECO:0007669"/>
    <property type="project" value="InterPro"/>
</dbReference>
<evidence type="ECO:0000313" key="1">
    <source>
        <dbReference type="EMBL" id="KGA21460.1"/>
    </source>
</evidence>
<proteinExistence type="predicted"/>
<dbReference type="Gene3D" id="1.20.58.1000">
    <property type="entry name" value="Metal-sensitive repressor, helix protomer"/>
    <property type="match status" value="1"/>
</dbReference>
<dbReference type="PANTHER" id="PTHR33677:SF5">
    <property type="entry name" value="TRANSCRIPTIONAL REPRESSOR FRMR"/>
    <property type="match status" value="1"/>
</dbReference>
<gene>
    <name evidence="1" type="ORF">GM51_1970</name>
</gene>
<name>A0A094QB67_9ZZZZ</name>
<dbReference type="InterPro" id="IPR003735">
    <property type="entry name" value="Metal_Tscrpt_repr"/>
</dbReference>
<reference evidence="1" key="1">
    <citation type="submission" date="2014-06" db="EMBL/GenBank/DDBJ databases">
        <title>Key roles for freshwater Actinobacteria revealed by deep metagenomic sequencing.</title>
        <authorList>
            <person name="Ghai R."/>
            <person name="Mizuno C.M."/>
            <person name="Picazo A."/>
            <person name="Camacho A."/>
            <person name="Rodriguez-Valera F."/>
        </authorList>
    </citation>
    <scope>NUCLEOTIDE SEQUENCE</scope>
</reference>
<dbReference type="PANTHER" id="PTHR33677">
    <property type="entry name" value="TRANSCRIPTIONAL REPRESSOR FRMR-RELATED"/>
    <property type="match status" value="1"/>
</dbReference>
<sequence>MKSKAVVLKNSHALEDQEQLDAVIKRMKRAQGQVAAVVRMLEEGRSCEEVVHQMAAVGKAVNTAAFTLISASLKECLIEDGRDLDQTTEKLQKLFLSLA</sequence>
<dbReference type="GO" id="GO:0046872">
    <property type="term" value="F:metal ion binding"/>
    <property type="evidence" value="ECO:0007669"/>
    <property type="project" value="InterPro"/>
</dbReference>
<organism evidence="1">
    <name type="scientific">freshwater metagenome</name>
    <dbReference type="NCBI Taxonomy" id="449393"/>
    <lineage>
        <taxon>unclassified sequences</taxon>
        <taxon>metagenomes</taxon>
        <taxon>ecological metagenomes</taxon>
    </lineage>
</organism>
<accession>A0A094QB67</accession>
<dbReference type="Pfam" id="PF02583">
    <property type="entry name" value="Trns_repr_metal"/>
    <property type="match status" value="1"/>
</dbReference>
<dbReference type="AlphaFoldDB" id="A0A094QB67"/>
<evidence type="ECO:0008006" key="2">
    <source>
        <dbReference type="Google" id="ProtNLM"/>
    </source>
</evidence>